<dbReference type="EMBL" id="BMAU01021346">
    <property type="protein sequence ID" value="GFY17636.1"/>
    <property type="molecule type" value="Genomic_DNA"/>
</dbReference>
<dbReference type="AlphaFoldDB" id="A0A8X6SQA8"/>
<gene>
    <name evidence="1" type="ORF">TNCV_1073711</name>
</gene>
<comment type="caution">
    <text evidence="1">The sequence shown here is derived from an EMBL/GenBank/DDBJ whole genome shotgun (WGS) entry which is preliminary data.</text>
</comment>
<reference evidence="1" key="1">
    <citation type="submission" date="2020-08" db="EMBL/GenBank/DDBJ databases">
        <title>Multicomponent nature underlies the extraordinary mechanical properties of spider dragline silk.</title>
        <authorList>
            <person name="Kono N."/>
            <person name="Nakamura H."/>
            <person name="Mori M."/>
            <person name="Yoshida Y."/>
            <person name="Ohtoshi R."/>
            <person name="Malay A.D."/>
            <person name="Moran D.A.P."/>
            <person name="Tomita M."/>
            <person name="Numata K."/>
            <person name="Arakawa K."/>
        </authorList>
    </citation>
    <scope>NUCLEOTIDE SEQUENCE</scope>
</reference>
<keyword evidence="2" id="KW-1185">Reference proteome</keyword>
<evidence type="ECO:0000313" key="2">
    <source>
        <dbReference type="Proteomes" id="UP000887159"/>
    </source>
</evidence>
<evidence type="ECO:0000313" key="1">
    <source>
        <dbReference type="EMBL" id="GFY17636.1"/>
    </source>
</evidence>
<sequence length="79" mass="8933">MGGANSSKQDGQWIGRKRSEPDHRVIDRSLVPWSQYLITIKSERLTWCNVTSPKHQHLVGFFVDPTPTRASCSCNATTF</sequence>
<accession>A0A8X6SQA8</accession>
<name>A0A8X6SQA8_TRICX</name>
<organism evidence="1 2">
    <name type="scientific">Trichonephila clavipes</name>
    <name type="common">Golden silk orbweaver</name>
    <name type="synonym">Nephila clavipes</name>
    <dbReference type="NCBI Taxonomy" id="2585209"/>
    <lineage>
        <taxon>Eukaryota</taxon>
        <taxon>Metazoa</taxon>
        <taxon>Ecdysozoa</taxon>
        <taxon>Arthropoda</taxon>
        <taxon>Chelicerata</taxon>
        <taxon>Arachnida</taxon>
        <taxon>Araneae</taxon>
        <taxon>Araneomorphae</taxon>
        <taxon>Entelegynae</taxon>
        <taxon>Araneoidea</taxon>
        <taxon>Nephilidae</taxon>
        <taxon>Trichonephila</taxon>
    </lineage>
</organism>
<protein>
    <submittedName>
        <fullName evidence="1">Uncharacterized protein</fullName>
    </submittedName>
</protein>
<dbReference type="Proteomes" id="UP000887159">
    <property type="component" value="Unassembled WGS sequence"/>
</dbReference>
<proteinExistence type="predicted"/>